<reference evidence="7 8" key="1">
    <citation type="journal article" date="2018" name="Mol. Biol. Evol.">
        <title>Analysis of the draft genome of the red seaweed Gracilariopsis chorda provides insights into genome size evolution in Rhodophyta.</title>
        <authorList>
            <person name="Lee J."/>
            <person name="Yang E.C."/>
            <person name="Graf L."/>
            <person name="Yang J.H."/>
            <person name="Qiu H."/>
            <person name="Zel Zion U."/>
            <person name="Chan C.X."/>
            <person name="Stephens T.G."/>
            <person name="Weber A.P.M."/>
            <person name="Boo G.H."/>
            <person name="Boo S.M."/>
            <person name="Kim K.M."/>
            <person name="Shin Y."/>
            <person name="Jung M."/>
            <person name="Lee S.J."/>
            <person name="Yim H.S."/>
            <person name="Lee J.H."/>
            <person name="Bhattacharya D."/>
            <person name="Yoon H.S."/>
        </authorList>
    </citation>
    <scope>NUCLEOTIDE SEQUENCE [LARGE SCALE GENOMIC DNA]</scope>
    <source>
        <strain evidence="7 8">SKKU-2015</strain>
        <tissue evidence="7">Whole body</tissue>
    </source>
</reference>
<evidence type="ECO:0000313" key="8">
    <source>
        <dbReference type="Proteomes" id="UP000247409"/>
    </source>
</evidence>
<comment type="similarity">
    <text evidence="2">Belongs to the SVP26 family.</text>
</comment>
<dbReference type="PANTHER" id="PTHR13144">
    <property type="entry name" value="TEX261 PROTEIN"/>
    <property type="match status" value="1"/>
</dbReference>
<dbReference type="PANTHER" id="PTHR13144:SF0">
    <property type="entry name" value="PROTEIN TEX261"/>
    <property type="match status" value="1"/>
</dbReference>
<organism evidence="7 8">
    <name type="scientific">Gracilariopsis chorda</name>
    <dbReference type="NCBI Taxonomy" id="448386"/>
    <lineage>
        <taxon>Eukaryota</taxon>
        <taxon>Rhodophyta</taxon>
        <taxon>Florideophyceae</taxon>
        <taxon>Rhodymeniophycidae</taxon>
        <taxon>Gracilariales</taxon>
        <taxon>Gracilariaceae</taxon>
        <taxon>Gracilariopsis</taxon>
    </lineage>
</organism>
<dbReference type="InterPro" id="IPR007277">
    <property type="entry name" value="Svp26/Tex261"/>
</dbReference>
<dbReference type="GO" id="GO:0006888">
    <property type="term" value="P:endoplasmic reticulum to Golgi vesicle-mediated transport"/>
    <property type="evidence" value="ECO:0007669"/>
    <property type="project" value="InterPro"/>
</dbReference>
<dbReference type="GO" id="GO:0000139">
    <property type="term" value="C:Golgi membrane"/>
    <property type="evidence" value="ECO:0007669"/>
    <property type="project" value="TreeGrafter"/>
</dbReference>
<dbReference type="GO" id="GO:0097020">
    <property type="term" value="F:COPII receptor activity"/>
    <property type="evidence" value="ECO:0007669"/>
    <property type="project" value="InterPro"/>
</dbReference>
<dbReference type="GO" id="GO:0030134">
    <property type="term" value="C:COPII-coated ER to Golgi transport vesicle"/>
    <property type="evidence" value="ECO:0007669"/>
    <property type="project" value="TreeGrafter"/>
</dbReference>
<feature type="transmembrane region" description="Helical" evidence="6">
    <location>
        <begin position="6"/>
        <end position="34"/>
    </location>
</feature>
<keyword evidence="4 6" id="KW-1133">Transmembrane helix</keyword>
<accession>A0A2V3ITW1</accession>
<evidence type="ECO:0000256" key="3">
    <source>
        <dbReference type="ARBA" id="ARBA00022692"/>
    </source>
</evidence>
<proteinExistence type="inferred from homology"/>
<evidence type="ECO:0000256" key="6">
    <source>
        <dbReference type="SAM" id="Phobius"/>
    </source>
</evidence>
<evidence type="ECO:0000256" key="5">
    <source>
        <dbReference type="ARBA" id="ARBA00023136"/>
    </source>
</evidence>
<evidence type="ECO:0000256" key="2">
    <source>
        <dbReference type="ARBA" id="ARBA00008096"/>
    </source>
</evidence>
<feature type="transmembrane region" description="Helical" evidence="6">
    <location>
        <begin position="69"/>
        <end position="87"/>
    </location>
</feature>
<dbReference type="OrthoDB" id="5619at2759"/>
<evidence type="ECO:0000313" key="7">
    <source>
        <dbReference type="EMBL" id="PXF45167.1"/>
    </source>
</evidence>
<dbReference type="GO" id="GO:0005789">
    <property type="term" value="C:endoplasmic reticulum membrane"/>
    <property type="evidence" value="ECO:0007669"/>
    <property type="project" value="TreeGrafter"/>
</dbReference>
<dbReference type="Proteomes" id="UP000247409">
    <property type="component" value="Unassembled WGS sequence"/>
</dbReference>
<sequence>MHLPSLFVILVYISGYLFIVFAAICLACGLYYLVELAEEYTSFTKKLIRSGILAQLGLHGLLWLYERFPFVPCMIGFAAHLSYLFLLRSFPFMEPSSPPFMVSCAMFVIDNIVWFRFFKANVEMFYRYRIAPVPSMASFFLFVIWLVPCAFFCSLTINESVLPATGPGRDIYQSQSVPDRKKRRKNAILVTLERAVVSVKRALGIETTRDTLTALY</sequence>
<dbReference type="EMBL" id="NBIV01000068">
    <property type="protein sequence ID" value="PXF45167.1"/>
    <property type="molecule type" value="Genomic_DNA"/>
</dbReference>
<evidence type="ECO:0000256" key="1">
    <source>
        <dbReference type="ARBA" id="ARBA00004141"/>
    </source>
</evidence>
<dbReference type="AlphaFoldDB" id="A0A2V3ITW1"/>
<keyword evidence="5 6" id="KW-0472">Membrane</keyword>
<gene>
    <name evidence="7" type="ORF">BWQ96_05068</name>
</gene>
<dbReference type="Pfam" id="PF04148">
    <property type="entry name" value="Erv26"/>
    <property type="match status" value="1"/>
</dbReference>
<comment type="subcellular location">
    <subcellularLocation>
        <location evidence="1">Membrane</location>
        <topology evidence="1">Multi-pass membrane protein</topology>
    </subcellularLocation>
</comment>
<comment type="caution">
    <text evidence="7">The sequence shown here is derived from an EMBL/GenBank/DDBJ whole genome shotgun (WGS) entry which is preliminary data.</text>
</comment>
<feature type="transmembrane region" description="Helical" evidence="6">
    <location>
        <begin position="99"/>
        <end position="117"/>
    </location>
</feature>
<name>A0A2V3ITW1_9FLOR</name>
<protein>
    <recommendedName>
        <fullName evidence="9">Protein SVP26</fullName>
    </recommendedName>
</protein>
<keyword evidence="3 6" id="KW-0812">Transmembrane</keyword>
<feature type="transmembrane region" description="Helical" evidence="6">
    <location>
        <begin position="137"/>
        <end position="157"/>
    </location>
</feature>
<evidence type="ECO:0008006" key="9">
    <source>
        <dbReference type="Google" id="ProtNLM"/>
    </source>
</evidence>
<evidence type="ECO:0000256" key="4">
    <source>
        <dbReference type="ARBA" id="ARBA00022989"/>
    </source>
</evidence>
<keyword evidence="8" id="KW-1185">Reference proteome</keyword>